<feature type="region of interest" description="Disordered" evidence="4">
    <location>
        <begin position="700"/>
        <end position="719"/>
    </location>
</feature>
<dbReference type="PANTHER" id="PTHR24113">
    <property type="entry name" value="RAN GTPASE-ACTIVATING PROTEIN 1"/>
    <property type="match status" value="1"/>
</dbReference>
<dbReference type="SUPFAM" id="SSF52047">
    <property type="entry name" value="RNI-like"/>
    <property type="match status" value="1"/>
</dbReference>
<feature type="region of interest" description="Disordered" evidence="4">
    <location>
        <begin position="373"/>
        <end position="462"/>
    </location>
</feature>
<dbReference type="PANTHER" id="PTHR24113:SF15">
    <property type="entry name" value="NACHT DOMAIN-CONTAINING PROTEIN"/>
    <property type="match status" value="1"/>
</dbReference>
<dbReference type="InterPro" id="IPR008907">
    <property type="entry name" value="TPP/p25"/>
</dbReference>
<feature type="domain" description="EF-hand" evidence="5">
    <location>
        <begin position="468"/>
        <end position="503"/>
    </location>
</feature>
<dbReference type="PROSITE" id="PS00018">
    <property type="entry name" value="EF_HAND_1"/>
    <property type="match status" value="2"/>
</dbReference>
<keyword evidence="3" id="KW-0106">Calcium</keyword>
<dbReference type="GO" id="GO:0048471">
    <property type="term" value="C:perinuclear region of cytoplasm"/>
    <property type="evidence" value="ECO:0007669"/>
    <property type="project" value="TreeGrafter"/>
</dbReference>
<dbReference type="InterPro" id="IPR011992">
    <property type="entry name" value="EF-hand-dom_pair"/>
</dbReference>
<proteinExistence type="inferred from homology"/>
<evidence type="ECO:0000259" key="5">
    <source>
        <dbReference type="PROSITE" id="PS50222"/>
    </source>
</evidence>
<dbReference type="CDD" id="cd00051">
    <property type="entry name" value="EFh"/>
    <property type="match status" value="1"/>
</dbReference>
<dbReference type="GO" id="GO:0046785">
    <property type="term" value="P:microtubule polymerization"/>
    <property type="evidence" value="ECO:0007669"/>
    <property type="project" value="InterPro"/>
</dbReference>
<dbReference type="GO" id="GO:0005829">
    <property type="term" value="C:cytosol"/>
    <property type="evidence" value="ECO:0007669"/>
    <property type="project" value="TreeGrafter"/>
</dbReference>
<dbReference type="GO" id="GO:0005930">
    <property type="term" value="C:axoneme"/>
    <property type="evidence" value="ECO:0007669"/>
    <property type="project" value="UniProtKB-SubCell"/>
</dbReference>
<dbReference type="GO" id="GO:0006913">
    <property type="term" value="P:nucleocytoplasmic transport"/>
    <property type="evidence" value="ECO:0007669"/>
    <property type="project" value="TreeGrafter"/>
</dbReference>
<dbReference type="InterPro" id="IPR032675">
    <property type="entry name" value="LRR_dom_sf"/>
</dbReference>
<name>A0A061SFI6_9CHLO</name>
<accession>A0A061SFI6</accession>
<dbReference type="AlphaFoldDB" id="A0A061SFI6"/>
<dbReference type="Pfam" id="PF13499">
    <property type="entry name" value="EF-hand_7"/>
    <property type="match status" value="1"/>
</dbReference>
<dbReference type="Pfam" id="PF05517">
    <property type="entry name" value="p25-alpha"/>
    <property type="match status" value="1"/>
</dbReference>
<dbReference type="GO" id="GO:0005634">
    <property type="term" value="C:nucleus"/>
    <property type="evidence" value="ECO:0007669"/>
    <property type="project" value="TreeGrafter"/>
</dbReference>
<evidence type="ECO:0000256" key="4">
    <source>
        <dbReference type="SAM" id="MobiDB-lite"/>
    </source>
</evidence>
<dbReference type="Pfam" id="PF13516">
    <property type="entry name" value="LRR_6"/>
    <property type="match status" value="3"/>
</dbReference>
<dbReference type="GO" id="GO:0015631">
    <property type="term" value="F:tubulin binding"/>
    <property type="evidence" value="ECO:0007669"/>
    <property type="project" value="InterPro"/>
</dbReference>
<feature type="region of interest" description="Disordered" evidence="4">
    <location>
        <begin position="725"/>
        <end position="747"/>
    </location>
</feature>
<feature type="compositionally biased region" description="Polar residues" evidence="4">
    <location>
        <begin position="705"/>
        <end position="714"/>
    </location>
</feature>
<dbReference type="InterPro" id="IPR001611">
    <property type="entry name" value="Leu-rich_rpt"/>
</dbReference>
<evidence type="ECO:0000313" key="6">
    <source>
        <dbReference type="EMBL" id="JAC83942.1"/>
    </source>
</evidence>
<dbReference type="GO" id="GO:0005509">
    <property type="term" value="F:calcium ion binding"/>
    <property type="evidence" value="ECO:0007669"/>
    <property type="project" value="InterPro"/>
</dbReference>
<dbReference type="Gene3D" id="1.10.238.10">
    <property type="entry name" value="EF-hand"/>
    <property type="match status" value="2"/>
</dbReference>
<dbReference type="Gene3D" id="3.80.10.10">
    <property type="entry name" value="Ribonuclease Inhibitor"/>
    <property type="match status" value="2"/>
</dbReference>
<reference evidence="6" key="1">
    <citation type="submission" date="2014-05" db="EMBL/GenBank/DDBJ databases">
        <title>The transcriptome of the halophilic microalga Tetraselmis sp. GSL018 isolated from the Great Salt Lake, Utah.</title>
        <authorList>
            <person name="Jinkerson R.E."/>
            <person name="D'Adamo S."/>
            <person name="Posewitz M.C."/>
        </authorList>
    </citation>
    <scope>NUCLEOTIDE SEQUENCE</scope>
    <source>
        <strain evidence="6">GSL018</strain>
    </source>
</reference>
<sequence length="801" mass="85994">MASSLKTKEENKMTYRACCMNFGANPIPELEDALDSGDSTCRISRQLLLTTVDAEVFTAALANSAFEEIVLEGVLMPDEGWLMLVLAANSCSLRCLSVSNTPLDLETRAQLSLALGHLSTVQHLCLRNSQIDQDFVSSIVKGPLLSADNSLRTLDLAQNRIGCAGAVALAHAFSTKDLGLRKLDLSYNCVGDDGARALGYALGGSEGPCPAGAALEVLELEGNDIGDMGGIALAAAIHRAPSLARVNLGRNSLGPDAVHAIADSIASGAASLRELVLASSEMGEQAAAHLLEAVGSHGALAALDIRGAPLQSQAARALSDLLACSRCSLRSLRADLGSSELAPEVARAVRENLSLTEIEVGGCADAATALAMQRAAERNRSPPEKQKPGPAPEPSQPQTPVRPEPEGRAAAPPRARRPMPGCSPRKSVQSPRTPAASPDGPIKPVVRASISPAPMSPRSLRVSVGGGGAQAIAGEIFRNCDKNESGYLERDEFRAALRMAGVLVDVKPAVANIQADALFQKCDLNGDGRVSLYEFSELFTMDIFKSSIMSRRQRIDIPESYQSAVPREYLNSTGLRQVFTNFCCFGYGHGPTRRDRATKMSAMQFCKLCRDAGFMQPKGALSSSAVDVIFAKVNNYSQKNRLMPFTGFLESLALIAFEINVDYDDVVASLGVAPASARRGRAALVNTEADFTQNDLLKKRGGRWEQSSEGQSAWKTKAHPKFKKEYQKSFPAQSQTTSPQLAQEEQQKYGGIDDAANIADLVKESIRQDMKVFFADVELRLVGIEKRLRMIEESKKIDYHQ</sequence>
<organism evidence="6">
    <name type="scientific">Tetraselmis sp. GSL018</name>
    <dbReference type="NCBI Taxonomy" id="582737"/>
    <lineage>
        <taxon>Eukaryota</taxon>
        <taxon>Viridiplantae</taxon>
        <taxon>Chlorophyta</taxon>
        <taxon>core chlorophytes</taxon>
        <taxon>Chlorodendrophyceae</taxon>
        <taxon>Chlorodendrales</taxon>
        <taxon>Chlorodendraceae</taxon>
        <taxon>Tetraselmis</taxon>
    </lineage>
</organism>
<comment type="similarity">
    <text evidence="2">Belongs to the TPPP family.</text>
</comment>
<dbReference type="InterPro" id="IPR002048">
    <property type="entry name" value="EF_hand_dom"/>
</dbReference>
<dbReference type="SMART" id="SM00054">
    <property type="entry name" value="EFh"/>
    <property type="match status" value="2"/>
</dbReference>
<feature type="compositionally biased region" description="Pro residues" evidence="4">
    <location>
        <begin position="389"/>
        <end position="402"/>
    </location>
</feature>
<protein>
    <submittedName>
        <fullName evidence="6">Protein nlrc3</fullName>
    </submittedName>
</protein>
<comment type="subcellular location">
    <subcellularLocation>
        <location evidence="1">Cytoplasm</location>
        <location evidence="1">Cytoskeleton</location>
        <location evidence="1">Cilium axoneme</location>
    </subcellularLocation>
</comment>
<evidence type="ECO:0000256" key="1">
    <source>
        <dbReference type="ARBA" id="ARBA00004430"/>
    </source>
</evidence>
<evidence type="ECO:0000256" key="2">
    <source>
        <dbReference type="ARBA" id="ARBA00010994"/>
    </source>
</evidence>
<evidence type="ECO:0000256" key="3">
    <source>
        <dbReference type="ARBA" id="ARBA00022837"/>
    </source>
</evidence>
<dbReference type="SMART" id="SM00368">
    <property type="entry name" value="LRR_RI"/>
    <property type="match status" value="7"/>
</dbReference>
<dbReference type="InterPro" id="IPR018247">
    <property type="entry name" value="EF_Hand_1_Ca_BS"/>
</dbReference>
<dbReference type="InterPro" id="IPR027038">
    <property type="entry name" value="RanGap"/>
</dbReference>
<feature type="compositionally biased region" description="Polar residues" evidence="4">
    <location>
        <begin position="730"/>
        <end position="744"/>
    </location>
</feature>
<feature type="compositionally biased region" description="Basic and acidic residues" evidence="4">
    <location>
        <begin position="375"/>
        <end position="387"/>
    </location>
</feature>
<dbReference type="SUPFAM" id="SSF47473">
    <property type="entry name" value="EF-hand"/>
    <property type="match status" value="2"/>
</dbReference>
<dbReference type="PROSITE" id="PS50222">
    <property type="entry name" value="EF_HAND_2"/>
    <property type="match status" value="2"/>
</dbReference>
<dbReference type="EMBL" id="GBEZ01000993">
    <property type="protein sequence ID" value="JAC83942.1"/>
    <property type="molecule type" value="Transcribed_RNA"/>
</dbReference>
<gene>
    <name evidence="6" type="ORF">TSPGSL018_2138</name>
</gene>
<dbReference type="GO" id="GO:0005096">
    <property type="term" value="F:GTPase activator activity"/>
    <property type="evidence" value="ECO:0007669"/>
    <property type="project" value="UniProtKB-KW"/>
</dbReference>
<feature type="domain" description="EF-hand" evidence="5">
    <location>
        <begin position="510"/>
        <end position="545"/>
    </location>
</feature>
<dbReference type="GO" id="GO:0031267">
    <property type="term" value="F:small GTPase binding"/>
    <property type="evidence" value="ECO:0007669"/>
    <property type="project" value="TreeGrafter"/>
</dbReference>